<dbReference type="SUPFAM" id="SSF52540">
    <property type="entry name" value="P-loop containing nucleoside triphosphate hydrolases"/>
    <property type="match status" value="1"/>
</dbReference>
<dbReference type="InterPro" id="IPR027417">
    <property type="entry name" value="P-loop_NTPase"/>
</dbReference>
<reference evidence="1 2" key="1">
    <citation type="submission" date="2016-10" db="EMBL/GenBank/DDBJ databases">
        <authorList>
            <person name="de Groot N.N."/>
        </authorList>
    </citation>
    <scope>NUCLEOTIDE SEQUENCE [LARGE SCALE GENOMIC DNA]</scope>
    <source>
        <strain evidence="2">KMM 9023,NRIC 0796,JCM 17311,KCTC 23692</strain>
    </source>
</reference>
<evidence type="ECO:0008006" key="3">
    <source>
        <dbReference type="Google" id="ProtNLM"/>
    </source>
</evidence>
<protein>
    <recommendedName>
        <fullName evidence="3">LPS sulfotransferase NodH</fullName>
    </recommendedName>
</protein>
<dbReference type="Proteomes" id="UP000199302">
    <property type="component" value="Unassembled WGS sequence"/>
</dbReference>
<sequence>MRKAFEYFVLFADMRTGSNFLEANLNGFDGLTSHGEAFNPQFIGAPGRGELLGISRAARDADPLTLLAAIRNRPGEIAGFRYFHDHDPRVLEPVLDDARCAKIVLTRSPVESYVSLKIAEQTGQWRLTQVSQRKAGRIRFDAGEFERQRAAQAGFHAELLRGLKLRGQTAFHIRYDELHDIDVINGLARFLGVATPRTALDRKTKIQNPGPLSDKVENPAEMEAALARYDWFDLDQRPDFETERSAAVRDYVVSEGAGLVFMPVRSGPEESVRRWLAAMDGAPLREGLSQKELRQWKRQRAGHRSFTVLRHPVARAYRAFHQRLLPGGPESAETMIENLREHHGIPLVDGLRGGADPERLRAAFLAFLGWLPEALNGQTALRPDAHWASQSRLLQGFARFAPPDAILREDDLPEALPQLARTTGQTAPEWSPTDGESAVAQGLAAIYDSDIERAVRAAYPRDFMMFGFGPWRA</sequence>
<dbReference type="EMBL" id="FOYI01000002">
    <property type="protein sequence ID" value="SFR00192.1"/>
    <property type="molecule type" value="Genomic_DNA"/>
</dbReference>
<dbReference type="Gene3D" id="3.40.50.300">
    <property type="entry name" value="P-loop containing nucleotide triphosphate hydrolases"/>
    <property type="match status" value="1"/>
</dbReference>
<dbReference type="AlphaFoldDB" id="A0A1I6D4F4"/>
<evidence type="ECO:0000313" key="2">
    <source>
        <dbReference type="Proteomes" id="UP000199302"/>
    </source>
</evidence>
<proteinExistence type="predicted"/>
<dbReference type="RefSeq" id="WP_092076680.1">
    <property type="nucleotide sequence ID" value="NZ_FOYI01000002.1"/>
</dbReference>
<keyword evidence="2" id="KW-1185">Reference proteome</keyword>
<dbReference type="STRING" id="871652.SAMN04515673_102106"/>
<organism evidence="1 2">
    <name type="scientific">Poseidonocella sedimentorum</name>
    <dbReference type="NCBI Taxonomy" id="871652"/>
    <lineage>
        <taxon>Bacteria</taxon>
        <taxon>Pseudomonadati</taxon>
        <taxon>Pseudomonadota</taxon>
        <taxon>Alphaproteobacteria</taxon>
        <taxon>Rhodobacterales</taxon>
        <taxon>Roseobacteraceae</taxon>
        <taxon>Poseidonocella</taxon>
    </lineage>
</organism>
<gene>
    <name evidence="1" type="ORF">SAMN04515673_102106</name>
</gene>
<name>A0A1I6D4F4_9RHOB</name>
<dbReference type="OrthoDB" id="7802556at2"/>
<evidence type="ECO:0000313" key="1">
    <source>
        <dbReference type="EMBL" id="SFR00192.1"/>
    </source>
</evidence>
<accession>A0A1I6D4F4</accession>